<accession>A0A8S1SUR9</accession>
<evidence type="ECO:0000313" key="2">
    <source>
        <dbReference type="EMBL" id="CAD8142917.1"/>
    </source>
</evidence>
<reference evidence="2" key="1">
    <citation type="submission" date="2021-01" db="EMBL/GenBank/DDBJ databases">
        <authorList>
            <consortium name="Genoscope - CEA"/>
            <person name="William W."/>
        </authorList>
    </citation>
    <scope>NUCLEOTIDE SEQUENCE</scope>
</reference>
<organism evidence="2 3">
    <name type="scientific">Paramecium octaurelia</name>
    <dbReference type="NCBI Taxonomy" id="43137"/>
    <lineage>
        <taxon>Eukaryota</taxon>
        <taxon>Sar</taxon>
        <taxon>Alveolata</taxon>
        <taxon>Ciliophora</taxon>
        <taxon>Intramacronucleata</taxon>
        <taxon>Oligohymenophorea</taxon>
        <taxon>Peniculida</taxon>
        <taxon>Parameciidae</taxon>
        <taxon>Paramecium</taxon>
    </lineage>
</organism>
<evidence type="ECO:0000256" key="1">
    <source>
        <dbReference type="SAM" id="Coils"/>
    </source>
</evidence>
<gene>
    <name evidence="2" type="ORF">POCTA_138.1.T0140218</name>
</gene>
<protein>
    <submittedName>
        <fullName evidence="2">Uncharacterized protein</fullName>
    </submittedName>
</protein>
<dbReference type="AlphaFoldDB" id="A0A8S1SUR9"/>
<dbReference type="OrthoDB" id="308488at2759"/>
<keyword evidence="1" id="KW-0175">Coiled coil</keyword>
<sequence length="227" mass="25682">MAQLLGVIQESHKDQLQDLISQIHSTNGLLQKKKNVLKKRRDTLLTILKDVRETDTKLADSKLSCSTALYSSMNDDSDLIQKLYDEISQKDQQIQELKDQVDTLTSQLRNSQACNEEMQFQLKQKQQQQYQRVNKPSQSMIVPSSNRSAQSIGISNVFQTLSTNSSISMENPKSKEDMQKMIRRISMQAAASAHILAVKGDYTSLQVAHEEMLSQKSLGSQKSLSFK</sequence>
<keyword evidence="3" id="KW-1185">Reference proteome</keyword>
<dbReference type="Proteomes" id="UP000683925">
    <property type="component" value="Unassembled WGS sequence"/>
</dbReference>
<dbReference type="OMA" id="RRISMQA"/>
<name>A0A8S1SUR9_PAROT</name>
<proteinExistence type="predicted"/>
<evidence type="ECO:0000313" key="3">
    <source>
        <dbReference type="Proteomes" id="UP000683925"/>
    </source>
</evidence>
<feature type="coiled-coil region" evidence="1">
    <location>
        <begin position="80"/>
        <end position="114"/>
    </location>
</feature>
<dbReference type="EMBL" id="CAJJDP010000014">
    <property type="protein sequence ID" value="CAD8142917.1"/>
    <property type="molecule type" value="Genomic_DNA"/>
</dbReference>
<comment type="caution">
    <text evidence="2">The sequence shown here is derived from an EMBL/GenBank/DDBJ whole genome shotgun (WGS) entry which is preliminary data.</text>
</comment>